<sequence>MEGYMEDKGAQEINYLLHSILFNEQRLFNEQSTNLDLTVQQARTLELIQKDPGMIQREIADALSIRDASVSSMLKNLERDGYVKRRKDRRSDRNKRIFLTDKGEEIIKELGNLFEDVEKQIIKPLEKDETKLLLKLLRKMDAEISE</sequence>
<reference evidence="4 5" key="1">
    <citation type="journal article" date="2015" name="Genome Announc.">
        <title>Expanding the biotechnology potential of lactobacilli through comparative genomics of 213 strains and associated genera.</title>
        <authorList>
            <person name="Sun Z."/>
            <person name="Harris H.M."/>
            <person name="McCann A."/>
            <person name="Guo C."/>
            <person name="Argimon S."/>
            <person name="Zhang W."/>
            <person name="Yang X."/>
            <person name="Jeffery I.B."/>
            <person name="Cooney J.C."/>
            <person name="Kagawa T.F."/>
            <person name="Liu W."/>
            <person name="Song Y."/>
            <person name="Salvetti E."/>
            <person name="Wrobel A."/>
            <person name="Rasinkangas P."/>
            <person name="Parkhill J."/>
            <person name="Rea M.C."/>
            <person name="O'Sullivan O."/>
            <person name="Ritari J."/>
            <person name="Douillard F.P."/>
            <person name="Paul Ross R."/>
            <person name="Yang R."/>
            <person name="Briner A.E."/>
            <person name="Felis G.E."/>
            <person name="de Vos W.M."/>
            <person name="Barrangou R."/>
            <person name="Klaenhammer T.R."/>
            <person name="Caufield P.W."/>
            <person name="Cui Y."/>
            <person name="Zhang H."/>
            <person name="O'Toole P.W."/>
        </authorList>
    </citation>
    <scope>NUCLEOTIDE SEQUENCE [LARGE SCALE GENOMIC DNA]</scope>
    <source>
        <strain evidence="4 5">DSM 20183</strain>
    </source>
</reference>
<dbReference type="PANTHER" id="PTHR33164">
    <property type="entry name" value="TRANSCRIPTIONAL REGULATOR, MARR FAMILY"/>
    <property type="match status" value="1"/>
</dbReference>
<feature type="domain" description="HTH marR-type" evidence="3">
    <location>
        <begin position="10"/>
        <end position="142"/>
    </location>
</feature>
<name>A0A0R1J1S4_9LACO</name>
<dbReference type="InterPro" id="IPR036388">
    <property type="entry name" value="WH-like_DNA-bd_sf"/>
</dbReference>
<dbReference type="AlphaFoldDB" id="A0A0R1J1S4"/>
<dbReference type="SMART" id="SM00347">
    <property type="entry name" value="HTH_MARR"/>
    <property type="match status" value="1"/>
</dbReference>
<evidence type="ECO:0000256" key="2">
    <source>
        <dbReference type="ARBA" id="ARBA00023163"/>
    </source>
</evidence>
<comment type="caution">
    <text evidence="4">The sequence shown here is derived from an EMBL/GenBank/DDBJ whole genome shotgun (WGS) entry which is preliminary data.</text>
</comment>
<dbReference type="Pfam" id="PF12802">
    <property type="entry name" value="MarR_2"/>
    <property type="match status" value="1"/>
</dbReference>
<dbReference type="STRING" id="1423811.FC72_GL001444"/>
<organism evidence="4 5">
    <name type="scientific">Companilactobacillus tucceti DSM 20183</name>
    <dbReference type="NCBI Taxonomy" id="1423811"/>
    <lineage>
        <taxon>Bacteria</taxon>
        <taxon>Bacillati</taxon>
        <taxon>Bacillota</taxon>
        <taxon>Bacilli</taxon>
        <taxon>Lactobacillales</taxon>
        <taxon>Lactobacillaceae</taxon>
        <taxon>Companilactobacillus</taxon>
    </lineage>
</organism>
<accession>A0A0R1J1S4</accession>
<evidence type="ECO:0000313" key="5">
    <source>
        <dbReference type="Proteomes" id="UP000050929"/>
    </source>
</evidence>
<dbReference type="InterPro" id="IPR000835">
    <property type="entry name" value="HTH_MarR-typ"/>
</dbReference>
<keyword evidence="5" id="KW-1185">Reference proteome</keyword>
<dbReference type="PROSITE" id="PS50995">
    <property type="entry name" value="HTH_MARR_2"/>
    <property type="match status" value="1"/>
</dbReference>
<dbReference type="PRINTS" id="PR00598">
    <property type="entry name" value="HTHMARR"/>
</dbReference>
<dbReference type="PANTHER" id="PTHR33164:SF56">
    <property type="entry name" value="HTH-TYPE TRANSCRIPTIONAL REGULATOR MHQR"/>
    <property type="match status" value="1"/>
</dbReference>
<keyword evidence="1" id="KW-0805">Transcription regulation</keyword>
<keyword evidence="2" id="KW-0804">Transcription</keyword>
<dbReference type="GO" id="GO:0006950">
    <property type="term" value="P:response to stress"/>
    <property type="evidence" value="ECO:0007669"/>
    <property type="project" value="TreeGrafter"/>
</dbReference>
<dbReference type="PATRIC" id="fig|1423811.3.peg.1467"/>
<dbReference type="Gene3D" id="1.10.10.10">
    <property type="entry name" value="Winged helix-like DNA-binding domain superfamily/Winged helix DNA-binding domain"/>
    <property type="match status" value="1"/>
</dbReference>
<dbReference type="EMBL" id="AZDG01000003">
    <property type="protein sequence ID" value="KRK65373.1"/>
    <property type="molecule type" value="Genomic_DNA"/>
</dbReference>
<dbReference type="SUPFAM" id="SSF46785">
    <property type="entry name" value="Winged helix' DNA-binding domain"/>
    <property type="match status" value="1"/>
</dbReference>
<dbReference type="GO" id="GO:0003700">
    <property type="term" value="F:DNA-binding transcription factor activity"/>
    <property type="evidence" value="ECO:0007669"/>
    <property type="project" value="InterPro"/>
</dbReference>
<protein>
    <recommendedName>
        <fullName evidence="3">HTH marR-type domain-containing protein</fullName>
    </recommendedName>
</protein>
<proteinExistence type="predicted"/>
<dbReference type="OrthoDB" id="2612963at2"/>
<evidence type="ECO:0000313" key="4">
    <source>
        <dbReference type="EMBL" id="KRK65373.1"/>
    </source>
</evidence>
<dbReference type="InterPro" id="IPR036390">
    <property type="entry name" value="WH_DNA-bd_sf"/>
</dbReference>
<gene>
    <name evidence="4" type="ORF">FC72_GL001444</name>
</gene>
<dbReference type="InterPro" id="IPR039422">
    <property type="entry name" value="MarR/SlyA-like"/>
</dbReference>
<evidence type="ECO:0000256" key="1">
    <source>
        <dbReference type="ARBA" id="ARBA00023015"/>
    </source>
</evidence>
<dbReference type="Proteomes" id="UP000050929">
    <property type="component" value="Unassembled WGS sequence"/>
</dbReference>
<evidence type="ECO:0000259" key="3">
    <source>
        <dbReference type="PROSITE" id="PS50995"/>
    </source>
</evidence>